<feature type="region of interest" description="Disordered" evidence="1">
    <location>
        <begin position="54"/>
        <end position="92"/>
    </location>
</feature>
<reference evidence="2" key="1">
    <citation type="submission" date="2021-01" db="EMBL/GenBank/DDBJ databases">
        <authorList>
            <person name="Corre E."/>
            <person name="Pelletier E."/>
            <person name="Niang G."/>
            <person name="Scheremetjew M."/>
            <person name="Finn R."/>
            <person name="Kale V."/>
            <person name="Holt S."/>
            <person name="Cochrane G."/>
            <person name="Meng A."/>
            <person name="Brown T."/>
            <person name="Cohen L."/>
        </authorList>
    </citation>
    <scope>NUCLEOTIDE SEQUENCE</scope>
    <source>
        <strain evidence="2">CCMP 410</strain>
    </source>
</reference>
<sequence>MAHILMLKGAVGKNLPNGTIKEKSERLLASYLESSSSNSGMNRFQPLPSAAVNLSQPISSKAPPGAGRKRGQRLKSTYETSTKPTSAKPKKASCNFCGEPGHRITSCSVLSSFGRYLNDGERLMMKQQYNSTQTLVSKPVANDVVMIDTRRTKYVALHDVFKCGTERYGEVVLFGDGGQVLGGGNTVNVLWNEVYEWMIKRPKKWFVGRKADAAAAAVPVSESAII</sequence>
<accession>A0A7S1Y2F7</accession>
<evidence type="ECO:0000313" key="2">
    <source>
        <dbReference type="EMBL" id="CAD9277447.1"/>
    </source>
</evidence>
<dbReference type="AlphaFoldDB" id="A0A7S1Y2F7"/>
<evidence type="ECO:0000256" key="1">
    <source>
        <dbReference type="SAM" id="MobiDB-lite"/>
    </source>
</evidence>
<proteinExistence type="predicted"/>
<dbReference type="EMBL" id="HBGK01012279">
    <property type="protein sequence ID" value="CAD9277447.1"/>
    <property type="molecule type" value="Transcribed_RNA"/>
</dbReference>
<gene>
    <name evidence="2" type="ORF">GOCE00092_LOCUS6356</name>
</gene>
<organism evidence="2">
    <name type="scientific">Grammatophora oceanica</name>
    <dbReference type="NCBI Taxonomy" id="210454"/>
    <lineage>
        <taxon>Eukaryota</taxon>
        <taxon>Sar</taxon>
        <taxon>Stramenopiles</taxon>
        <taxon>Ochrophyta</taxon>
        <taxon>Bacillariophyta</taxon>
        <taxon>Fragilariophyceae</taxon>
        <taxon>Fragilariophycidae</taxon>
        <taxon>Rhabdonematales</taxon>
        <taxon>Grammatophoraceae</taxon>
        <taxon>Grammatophora</taxon>
    </lineage>
</organism>
<protein>
    <submittedName>
        <fullName evidence="2">Uncharacterized protein</fullName>
    </submittedName>
</protein>
<name>A0A7S1Y2F7_9STRA</name>